<gene>
    <name evidence="2" type="ORF">PLOB_00023876</name>
</gene>
<dbReference type="EMBL" id="CALNXK010000282">
    <property type="protein sequence ID" value="CAH3180727.1"/>
    <property type="molecule type" value="Genomic_DNA"/>
</dbReference>
<feature type="non-terminal residue" evidence="2">
    <location>
        <position position="1"/>
    </location>
</feature>
<evidence type="ECO:0000313" key="2">
    <source>
        <dbReference type="EMBL" id="CAH3180727.1"/>
    </source>
</evidence>
<feature type="chain" id="PRO_5046298239" description="Prokineticin domain-containing protein" evidence="1">
    <location>
        <begin position="39"/>
        <end position="129"/>
    </location>
</feature>
<keyword evidence="1" id="KW-0732">Signal</keyword>
<reference evidence="2 3" key="1">
    <citation type="submission" date="2022-05" db="EMBL/GenBank/DDBJ databases">
        <authorList>
            <consortium name="Genoscope - CEA"/>
            <person name="William W."/>
        </authorList>
    </citation>
    <scope>NUCLEOTIDE SEQUENCE [LARGE SCALE GENOMIC DNA]</scope>
</reference>
<evidence type="ECO:0000313" key="3">
    <source>
        <dbReference type="Proteomes" id="UP001159405"/>
    </source>
</evidence>
<evidence type="ECO:0000256" key="1">
    <source>
        <dbReference type="SAM" id="SignalP"/>
    </source>
</evidence>
<name>A0ABN8RTE4_9CNID</name>
<feature type="signal peptide" evidence="1">
    <location>
        <begin position="1"/>
        <end position="38"/>
    </location>
</feature>
<comment type="caution">
    <text evidence="2">The sequence shown here is derived from an EMBL/GenBank/DDBJ whole genome shotgun (WGS) entry which is preliminary data.</text>
</comment>
<evidence type="ECO:0008006" key="4">
    <source>
        <dbReference type="Google" id="ProtNLM"/>
    </source>
</evidence>
<keyword evidence="3" id="KW-1185">Reference proteome</keyword>
<dbReference type="Proteomes" id="UP001159405">
    <property type="component" value="Unassembled WGS sequence"/>
</dbReference>
<sequence>FFGQRIPCYCTKTSLILEMQQLLKLVFVLLLCVSGSRPFQPTGELKYCSRPGDCAAQVECCVKSRERPGVRYCSTMLELDDVCTPVLIPGLDFSCPCTPGLTCAKMDDDEKENSQYKCIPVPIIEDERD</sequence>
<protein>
    <recommendedName>
        <fullName evidence="4">Prokineticin domain-containing protein</fullName>
    </recommendedName>
</protein>
<dbReference type="Gene3D" id="2.10.80.10">
    <property type="entry name" value="Lipase, subunit A"/>
    <property type="match status" value="1"/>
</dbReference>
<proteinExistence type="predicted"/>
<accession>A0ABN8RTE4</accession>
<organism evidence="2 3">
    <name type="scientific">Porites lobata</name>
    <dbReference type="NCBI Taxonomy" id="104759"/>
    <lineage>
        <taxon>Eukaryota</taxon>
        <taxon>Metazoa</taxon>
        <taxon>Cnidaria</taxon>
        <taxon>Anthozoa</taxon>
        <taxon>Hexacorallia</taxon>
        <taxon>Scleractinia</taxon>
        <taxon>Fungiina</taxon>
        <taxon>Poritidae</taxon>
        <taxon>Porites</taxon>
    </lineage>
</organism>